<reference evidence="5 6" key="1">
    <citation type="journal article" date="2015" name="Genome Announc.">
        <title>Complete genome sequence of Martelella endophytica YC6887, which has antifungal activity associated with a halophyte.</title>
        <authorList>
            <person name="Khan A."/>
            <person name="Khan H."/>
            <person name="Chung E.J."/>
            <person name="Hossain M.T."/>
            <person name="Chung Y.R."/>
        </authorList>
    </citation>
    <scope>NUCLEOTIDE SEQUENCE [LARGE SCALE GENOMIC DNA]</scope>
    <source>
        <strain evidence="5">YC6887</strain>
    </source>
</reference>
<dbReference type="FunFam" id="3.40.30.10:FF:000039">
    <property type="entry name" value="Glutathione S-transferase domain"/>
    <property type="match status" value="1"/>
</dbReference>
<dbReference type="Gene3D" id="3.40.30.10">
    <property type="entry name" value="Glutaredoxin"/>
    <property type="match status" value="1"/>
</dbReference>
<dbReference type="PATRIC" id="fig|1486262.3.peg.4199"/>
<dbReference type="Pfam" id="PF00043">
    <property type="entry name" value="GST_C"/>
    <property type="match status" value="1"/>
</dbReference>
<dbReference type="InterPro" id="IPR040079">
    <property type="entry name" value="Glutathione_S-Trfase"/>
</dbReference>
<dbReference type="InterPro" id="IPR010987">
    <property type="entry name" value="Glutathione-S-Trfase_C-like"/>
</dbReference>
<dbReference type="SUPFAM" id="SSF47616">
    <property type="entry name" value="GST C-terminal domain-like"/>
    <property type="match status" value="1"/>
</dbReference>
<evidence type="ECO:0000313" key="5">
    <source>
        <dbReference type="EMBL" id="AJY47483.1"/>
    </source>
</evidence>
<feature type="domain" description="GST C-terminal" evidence="4">
    <location>
        <begin position="87"/>
        <end position="212"/>
    </location>
</feature>
<dbReference type="InterPro" id="IPR036249">
    <property type="entry name" value="Thioredoxin-like_sf"/>
</dbReference>
<comment type="similarity">
    <text evidence="1">Belongs to the GST superfamily.</text>
</comment>
<feature type="domain" description="GST N-terminal" evidence="3">
    <location>
        <begin position="1"/>
        <end position="82"/>
    </location>
</feature>
<dbReference type="Proteomes" id="UP000032611">
    <property type="component" value="Chromosome"/>
</dbReference>
<name>A0A0D5LVS4_MAREN</name>
<organism evidence="5 6">
    <name type="scientific">Martelella endophytica</name>
    <dbReference type="NCBI Taxonomy" id="1486262"/>
    <lineage>
        <taxon>Bacteria</taxon>
        <taxon>Pseudomonadati</taxon>
        <taxon>Pseudomonadota</taxon>
        <taxon>Alphaproteobacteria</taxon>
        <taxon>Hyphomicrobiales</taxon>
        <taxon>Aurantimonadaceae</taxon>
        <taxon>Martelella</taxon>
    </lineage>
</organism>
<dbReference type="AlphaFoldDB" id="A0A0D5LVS4"/>
<dbReference type="CDD" id="cd03047">
    <property type="entry name" value="GST_N_2"/>
    <property type="match status" value="1"/>
</dbReference>
<dbReference type="Gene3D" id="1.20.1050.10">
    <property type="match status" value="1"/>
</dbReference>
<dbReference type="InterPro" id="IPR036282">
    <property type="entry name" value="Glutathione-S-Trfase_C_sf"/>
</dbReference>
<dbReference type="KEGG" id="mey:TM49_20315"/>
<dbReference type="SFLD" id="SFLDS00019">
    <property type="entry name" value="Glutathione_Transferase_(cytos"/>
    <property type="match status" value="1"/>
</dbReference>
<dbReference type="InterPro" id="IPR004045">
    <property type="entry name" value="Glutathione_S-Trfase_N"/>
</dbReference>
<accession>A0A0D5LVS4</accession>
<dbReference type="Pfam" id="PF13409">
    <property type="entry name" value="GST_N_2"/>
    <property type="match status" value="1"/>
</dbReference>
<evidence type="ECO:0000259" key="3">
    <source>
        <dbReference type="PROSITE" id="PS50404"/>
    </source>
</evidence>
<dbReference type="PANTHER" id="PTHR44051:SF19">
    <property type="entry name" value="DISULFIDE-BOND OXIDOREDUCTASE YFCG"/>
    <property type="match status" value="1"/>
</dbReference>
<evidence type="ECO:0000259" key="4">
    <source>
        <dbReference type="PROSITE" id="PS50405"/>
    </source>
</evidence>
<protein>
    <submittedName>
        <fullName evidence="5">Glutathione S-transferase</fullName>
    </submittedName>
</protein>
<keyword evidence="2 5" id="KW-0808">Transferase</keyword>
<evidence type="ECO:0000256" key="1">
    <source>
        <dbReference type="ARBA" id="ARBA00007409"/>
    </source>
</evidence>
<dbReference type="PANTHER" id="PTHR44051">
    <property type="entry name" value="GLUTATHIONE S-TRANSFERASE-RELATED"/>
    <property type="match status" value="1"/>
</dbReference>
<dbReference type="SFLD" id="SFLDG00358">
    <property type="entry name" value="Main_(cytGST)"/>
    <property type="match status" value="1"/>
</dbReference>
<sequence length="212" mass="23714">MLNIWGRNTSSNVQAVMWTVGELGIAHRRHDAGGKFGGTDTPEFRAMNPNGLIPVIRDGDDEPIFESGAICRYLAARYGNDSFWLADPVARAQVDKWAEWGKVTAAAAFTMPIFWVMVRTPAEKRDLAAVSRAIASFDRLLGIAAPELEKHAFLAGESLTLADIMFGHLLYRYYTIDMERPSRPVVEAYYDALTRRPAFAEHVMVSYEELKA</sequence>
<dbReference type="SFLD" id="SFLDG01150">
    <property type="entry name" value="Main.1:_Beta-like"/>
    <property type="match status" value="1"/>
</dbReference>
<dbReference type="STRING" id="1486262.TM49_20315"/>
<dbReference type="InterPro" id="IPR004046">
    <property type="entry name" value="GST_C"/>
</dbReference>
<dbReference type="OrthoDB" id="9810080at2"/>
<dbReference type="SUPFAM" id="SSF52833">
    <property type="entry name" value="Thioredoxin-like"/>
    <property type="match status" value="1"/>
</dbReference>
<dbReference type="PROSITE" id="PS50405">
    <property type="entry name" value="GST_CTER"/>
    <property type="match status" value="1"/>
</dbReference>
<evidence type="ECO:0000313" key="6">
    <source>
        <dbReference type="Proteomes" id="UP000032611"/>
    </source>
</evidence>
<proteinExistence type="inferred from homology"/>
<dbReference type="PROSITE" id="PS50404">
    <property type="entry name" value="GST_NTER"/>
    <property type="match status" value="1"/>
</dbReference>
<dbReference type="GO" id="GO:0016740">
    <property type="term" value="F:transferase activity"/>
    <property type="evidence" value="ECO:0007669"/>
    <property type="project" value="UniProtKB-KW"/>
</dbReference>
<keyword evidence="6" id="KW-1185">Reference proteome</keyword>
<dbReference type="HOGENOM" id="CLU_011226_6_2_5"/>
<gene>
    <name evidence="5" type="ORF">TM49_20315</name>
</gene>
<evidence type="ECO:0000256" key="2">
    <source>
        <dbReference type="ARBA" id="ARBA00022679"/>
    </source>
</evidence>
<dbReference type="EMBL" id="CP010803">
    <property type="protein sequence ID" value="AJY47483.1"/>
    <property type="molecule type" value="Genomic_DNA"/>
</dbReference>
<dbReference type="RefSeq" id="WP_045683897.1">
    <property type="nucleotide sequence ID" value="NZ_CP010803.1"/>
</dbReference>